<accession>A0A1J0ETV7</accession>
<protein>
    <submittedName>
        <fullName evidence="1">Uncharacterized protein</fullName>
    </submittedName>
</protein>
<evidence type="ECO:0000313" key="2">
    <source>
        <dbReference type="Proteomes" id="UP000182567"/>
    </source>
</evidence>
<dbReference type="RefSeq" id="WP_071555936.1">
    <property type="nucleotide sequence ID" value="NZ_CP017887.1"/>
</dbReference>
<dbReference type="EMBL" id="CP017887">
    <property type="protein sequence ID" value="APC19430.1"/>
    <property type="molecule type" value="Genomic_DNA"/>
</dbReference>
<reference evidence="2" key="1">
    <citation type="submission" date="2016-10" db="EMBL/GenBank/DDBJ databases">
        <title>Pseudomonas frederiksbergensis ERGS4:02 complete genome.</title>
        <authorList>
            <person name="Kumar R."/>
            <person name="Acharya V."/>
            <person name="Singh D."/>
        </authorList>
    </citation>
    <scope>NUCLEOTIDE SEQUENCE [LARGE SCALE GENOMIC DNA]</scope>
    <source>
        <strain evidence="2">ERGS4:02</strain>
        <plasmid evidence="2">Plasmid unnamed1</plasmid>
    </source>
</reference>
<name>A0A1J0ETV7_9PSED</name>
<geneLocation type="plasmid" evidence="1">
    <name>unnamed1</name>
</geneLocation>
<sequence length="190" mass="21398">MEHDDFYFGTINTREGGKEKAIRLFELLRNARLSGQAHFTQQLRRLLAEHKSLVASDGTSAPPFPELLDGVDVNQIGLVRIGGRTDINQTTPTLDCSLIFVEGPLHVRPHWTAYKELRSWEIIRTLLMPLRNTGLVSRTVVQIDGSEQRLPLDPEEQVRLLFQVAGHPFDPIVHGEMATYIAHIEKGDGL</sequence>
<proteinExistence type="predicted"/>
<dbReference type="OrthoDB" id="6625066at2"/>
<organism evidence="1 2">
    <name type="scientific">Pseudomonas frederiksbergensis</name>
    <dbReference type="NCBI Taxonomy" id="104087"/>
    <lineage>
        <taxon>Bacteria</taxon>
        <taxon>Pseudomonadati</taxon>
        <taxon>Pseudomonadota</taxon>
        <taxon>Gammaproteobacteria</taxon>
        <taxon>Pseudomonadales</taxon>
        <taxon>Pseudomonadaceae</taxon>
        <taxon>Pseudomonas</taxon>
    </lineage>
</organism>
<keyword evidence="1" id="KW-0614">Plasmid</keyword>
<dbReference type="AlphaFoldDB" id="A0A1J0ETV7"/>
<evidence type="ECO:0000313" key="1">
    <source>
        <dbReference type="EMBL" id="APC19430.1"/>
    </source>
</evidence>
<dbReference type="GeneID" id="46911981"/>
<dbReference type="Proteomes" id="UP000182567">
    <property type="component" value="Plasmid unnamed1"/>
</dbReference>
<gene>
    <name evidence="1" type="ORF">BLL42_27210</name>
</gene>